<sequence length="218" mass="24406">MSNPVASLTTMLYYSDRLPRNVNLERSQKMEREHKELLEEKRIQASDDGLVADDGEDQQLLSKLLSQVESLKEDRTRNLPEPPMETTNPSSSSSVAETSGKTEVQSKEIGTEEIVKELRKLKRQNTITHCLLSVMIFVTVVWQLSEVSLILNVKHKLSHPFKSAGTMIASALKGSCDNDQKGLLDNGDKKETEALRLPPLNIPELPILGLDDDDELKL</sequence>
<feature type="compositionally biased region" description="Polar residues" evidence="1">
    <location>
        <begin position="85"/>
        <end position="103"/>
    </location>
</feature>
<proteinExistence type="predicted"/>
<dbReference type="AlphaFoldDB" id="A0AAP0HZS4"/>
<gene>
    <name evidence="2" type="ORF">Sjap_019885</name>
</gene>
<evidence type="ECO:0000313" key="3">
    <source>
        <dbReference type="Proteomes" id="UP001417504"/>
    </source>
</evidence>
<dbReference type="EMBL" id="JBBNAE010000008">
    <property type="protein sequence ID" value="KAK9102631.1"/>
    <property type="molecule type" value="Genomic_DNA"/>
</dbReference>
<dbReference type="PANTHER" id="PTHR35280">
    <property type="entry name" value="F17L21.9"/>
    <property type="match status" value="1"/>
</dbReference>
<evidence type="ECO:0000256" key="1">
    <source>
        <dbReference type="SAM" id="MobiDB-lite"/>
    </source>
</evidence>
<dbReference type="PANTHER" id="PTHR35280:SF1">
    <property type="entry name" value="F17L21.9"/>
    <property type="match status" value="1"/>
</dbReference>
<name>A0AAP0HZS4_9MAGN</name>
<comment type="caution">
    <text evidence="2">The sequence shown here is derived from an EMBL/GenBank/DDBJ whole genome shotgun (WGS) entry which is preliminary data.</text>
</comment>
<dbReference type="Proteomes" id="UP001417504">
    <property type="component" value="Unassembled WGS sequence"/>
</dbReference>
<protein>
    <submittedName>
        <fullName evidence="2">Uncharacterized protein</fullName>
    </submittedName>
</protein>
<evidence type="ECO:0000313" key="2">
    <source>
        <dbReference type="EMBL" id="KAK9102631.1"/>
    </source>
</evidence>
<keyword evidence="3" id="KW-1185">Reference proteome</keyword>
<reference evidence="2 3" key="1">
    <citation type="submission" date="2024-01" db="EMBL/GenBank/DDBJ databases">
        <title>Genome assemblies of Stephania.</title>
        <authorList>
            <person name="Yang L."/>
        </authorList>
    </citation>
    <scope>NUCLEOTIDE SEQUENCE [LARGE SCALE GENOMIC DNA]</scope>
    <source>
        <strain evidence="2">QJT</strain>
        <tissue evidence="2">Leaf</tissue>
    </source>
</reference>
<accession>A0AAP0HZS4</accession>
<organism evidence="2 3">
    <name type="scientific">Stephania japonica</name>
    <dbReference type="NCBI Taxonomy" id="461633"/>
    <lineage>
        <taxon>Eukaryota</taxon>
        <taxon>Viridiplantae</taxon>
        <taxon>Streptophyta</taxon>
        <taxon>Embryophyta</taxon>
        <taxon>Tracheophyta</taxon>
        <taxon>Spermatophyta</taxon>
        <taxon>Magnoliopsida</taxon>
        <taxon>Ranunculales</taxon>
        <taxon>Menispermaceae</taxon>
        <taxon>Menispermoideae</taxon>
        <taxon>Cissampelideae</taxon>
        <taxon>Stephania</taxon>
    </lineage>
</organism>
<feature type="region of interest" description="Disordered" evidence="1">
    <location>
        <begin position="71"/>
        <end position="107"/>
    </location>
</feature>